<evidence type="ECO:0000256" key="9">
    <source>
        <dbReference type="RuleBase" id="RU361216"/>
    </source>
</evidence>
<feature type="compositionally biased region" description="Polar residues" evidence="10">
    <location>
        <begin position="68"/>
        <end position="77"/>
    </location>
</feature>
<dbReference type="Pfam" id="PF00375">
    <property type="entry name" value="SDF"/>
    <property type="match status" value="1"/>
</dbReference>
<dbReference type="Gene3D" id="1.10.3860.10">
    <property type="entry name" value="Sodium:dicarboxylate symporter"/>
    <property type="match status" value="1"/>
</dbReference>
<feature type="compositionally biased region" description="Gly residues" evidence="10">
    <location>
        <begin position="51"/>
        <end position="64"/>
    </location>
</feature>
<feature type="compositionally biased region" description="Low complexity" evidence="10">
    <location>
        <begin position="14"/>
        <end position="48"/>
    </location>
</feature>
<evidence type="ECO:0000256" key="5">
    <source>
        <dbReference type="ARBA" id="ARBA00022847"/>
    </source>
</evidence>
<dbReference type="PANTHER" id="PTHR11958">
    <property type="entry name" value="SODIUM/DICARBOXYLATE SYMPORTER-RELATED"/>
    <property type="match status" value="1"/>
</dbReference>
<feature type="region of interest" description="Disordered" evidence="10">
    <location>
        <begin position="549"/>
        <end position="573"/>
    </location>
</feature>
<dbReference type="InterPro" id="IPR050746">
    <property type="entry name" value="DAACS"/>
</dbReference>
<feature type="transmembrane region" description="Helical" evidence="9">
    <location>
        <begin position="285"/>
        <end position="303"/>
    </location>
</feature>
<feature type="transmembrane region" description="Helical" evidence="9">
    <location>
        <begin position="356"/>
        <end position="382"/>
    </location>
</feature>
<name>A0ABQ7SCK0_9ACAR</name>
<feature type="transmembrane region" description="Helical" evidence="9">
    <location>
        <begin position="324"/>
        <end position="344"/>
    </location>
</feature>
<dbReference type="InterPro" id="IPR036458">
    <property type="entry name" value="Na:dicarbo_symporter_sf"/>
</dbReference>
<gene>
    <name evidence="11" type="primary">Slc1a2</name>
    <name evidence="11" type="ORF">GZH46_00324</name>
</gene>
<feature type="transmembrane region" description="Helical" evidence="9">
    <location>
        <begin position="491"/>
        <end position="517"/>
    </location>
</feature>
<evidence type="ECO:0000256" key="1">
    <source>
        <dbReference type="ARBA" id="ARBA00004141"/>
    </source>
</evidence>
<comment type="subcellular location">
    <subcellularLocation>
        <location evidence="1 9">Membrane</location>
        <topology evidence="1 9">Multi-pass membrane protein</topology>
    </subcellularLocation>
</comment>
<dbReference type="PANTHER" id="PTHR11958:SF63">
    <property type="entry name" value="AMINO ACID TRANSPORTER"/>
    <property type="match status" value="1"/>
</dbReference>
<evidence type="ECO:0000256" key="3">
    <source>
        <dbReference type="ARBA" id="ARBA00022448"/>
    </source>
</evidence>
<keyword evidence="12" id="KW-1185">Reference proteome</keyword>
<evidence type="ECO:0000256" key="8">
    <source>
        <dbReference type="ARBA" id="ARBA00023180"/>
    </source>
</evidence>
<evidence type="ECO:0000313" key="12">
    <source>
        <dbReference type="Proteomes" id="UP000825002"/>
    </source>
</evidence>
<dbReference type="PRINTS" id="PR00173">
    <property type="entry name" value="EDTRNSPORT"/>
</dbReference>
<reference evidence="11 12" key="1">
    <citation type="submission" date="2020-10" db="EMBL/GenBank/DDBJ databases">
        <authorList>
            <person name="Klimov P.B."/>
            <person name="Dyachkov S.M."/>
            <person name="Chetverikov P.E."/>
        </authorList>
    </citation>
    <scope>NUCLEOTIDE SEQUENCE [LARGE SCALE GENOMIC DNA]</scope>
    <source>
        <strain evidence="11">BMOC 18-1129-001#AD2665</strain>
        <tissue evidence="11">Entire mites</tissue>
    </source>
</reference>
<dbReference type="SUPFAM" id="SSF118215">
    <property type="entry name" value="Proton glutamate symport protein"/>
    <property type="match status" value="1"/>
</dbReference>
<keyword evidence="6 9" id="KW-1133">Transmembrane helix</keyword>
<feature type="transmembrane region" description="Helical" evidence="9">
    <location>
        <begin position="177"/>
        <end position="199"/>
    </location>
</feature>
<dbReference type="InterPro" id="IPR001991">
    <property type="entry name" value="Na-dicarboxylate_symporter"/>
</dbReference>
<comment type="similarity">
    <text evidence="2 9">Belongs to the dicarboxylate/amino acid:cation symporter (DAACS) (TC 2.A.23) family.</text>
</comment>
<accession>A0ABQ7SCK0</accession>
<keyword evidence="8" id="KW-0325">Glycoprotein</keyword>
<feature type="transmembrane region" description="Helical" evidence="9">
    <location>
        <begin position="141"/>
        <end position="165"/>
    </location>
</feature>
<comment type="caution">
    <text evidence="11">The sequence shown here is derived from an EMBL/GenBank/DDBJ whole genome shotgun (WGS) entry which is preliminary data.</text>
</comment>
<dbReference type="PROSITE" id="PS00713">
    <property type="entry name" value="NA_DICARBOXYL_SYMP_1"/>
    <property type="match status" value="1"/>
</dbReference>
<protein>
    <recommendedName>
        <fullName evidence="9">Amino acid transporter</fullName>
    </recommendedName>
</protein>
<keyword evidence="5 9" id="KW-0769">Symport</keyword>
<keyword evidence="3 9" id="KW-0813">Transport</keyword>
<evidence type="ECO:0000256" key="6">
    <source>
        <dbReference type="ARBA" id="ARBA00022989"/>
    </source>
</evidence>
<evidence type="ECO:0000256" key="10">
    <source>
        <dbReference type="SAM" id="MobiDB-lite"/>
    </source>
</evidence>
<evidence type="ECO:0000313" key="11">
    <source>
        <dbReference type="EMBL" id="KAG9511111.1"/>
    </source>
</evidence>
<keyword evidence="7 9" id="KW-0472">Membrane</keyword>
<keyword evidence="4 9" id="KW-0812">Transmembrane</keyword>
<evidence type="ECO:0000256" key="4">
    <source>
        <dbReference type="ARBA" id="ARBA00022692"/>
    </source>
</evidence>
<dbReference type="EMBL" id="JAIFTH010000031">
    <property type="protein sequence ID" value="KAG9511111.1"/>
    <property type="molecule type" value="Genomic_DNA"/>
</dbReference>
<evidence type="ECO:0000256" key="2">
    <source>
        <dbReference type="ARBA" id="ARBA00006148"/>
    </source>
</evidence>
<evidence type="ECO:0000256" key="7">
    <source>
        <dbReference type="ARBA" id="ARBA00023136"/>
    </source>
</evidence>
<proteinExistence type="inferred from homology"/>
<dbReference type="Proteomes" id="UP000825002">
    <property type="component" value="Unassembled WGS sequence"/>
</dbReference>
<dbReference type="InterPro" id="IPR018107">
    <property type="entry name" value="Na-dicarboxylate_symporter_CS"/>
</dbReference>
<feature type="region of interest" description="Disordered" evidence="10">
    <location>
        <begin position="1"/>
        <end position="78"/>
    </location>
</feature>
<organism evidence="11 12">
    <name type="scientific">Fragariocoptes setiger</name>
    <dbReference type="NCBI Taxonomy" id="1670756"/>
    <lineage>
        <taxon>Eukaryota</taxon>
        <taxon>Metazoa</taxon>
        <taxon>Ecdysozoa</taxon>
        <taxon>Arthropoda</taxon>
        <taxon>Chelicerata</taxon>
        <taxon>Arachnida</taxon>
        <taxon>Acari</taxon>
        <taxon>Acariformes</taxon>
        <taxon>Trombidiformes</taxon>
        <taxon>Prostigmata</taxon>
        <taxon>Eupodina</taxon>
        <taxon>Eriophyoidea</taxon>
        <taxon>Phytoptidae</taxon>
        <taxon>Fragariocoptes</taxon>
    </lineage>
</organism>
<sequence>MDELSQVKRPILEQQQPAGVATTVAATSGSQVKVSRTPQQQHHSQPQSAQGGFGGGGGGGGGGRKMSRSNSQTTGSNKELHERNLTFMQLFYESIFDNILLISTIGAVFVGCLIGAIMRNAAPADGYSDQLKTLLAFPGDLFLRMLKVLILPLIIASVISALASLDSTVSGKIGMRSCLLYLTTTITATITGIILVTLIHPGDVGMKANVMETTSLARGKGKVSTADAIADLVRSIIPDNIVSACFQHSETVYVTQETRVPDNRGGYMTKNETVRKFEHRDGANVLGLIAFCCVFGIICSKLGEKAALLVEFFQALDNVVMQMVMLAMYFSPIGIASLIIDKFITIDDMGATMSRLGLYMVTVIVGLILHGFISIPTMYGVLTRKNPLTFMRKCTECIIFAIGTGSSTATLPVTFKCLEENVKCDTRVTRFVLPIGATINMDGTALYEAVAAIFIGQMNGMTFSFTQLIIISLTSTAASVGAAAVPSAGLVTMIMVLTAVGLPTEDITMIVAVDWFLDRLRTAVNVLSDGYVAGIVAHMSKGELDRYDAEHGTDGTRQSAESQGVGINMQNFH</sequence>
<feature type="transmembrane region" description="Helical" evidence="9">
    <location>
        <begin position="99"/>
        <end position="121"/>
    </location>
</feature>